<dbReference type="SUPFAM" id="SSF82549">
    <property type="entry name" value="DAK1/DegV-like"/>
    <property type="match status" value="1"/>
</dbReference>
<accession>A0A413RDH0</accession>
<evidence type="ECO:0000256" key="1">
    <source>
        <dbReference type="ARBA" id="ARBA00023121"/>
    </source>
</evidence>
<evidence type="ECO:0000256" key="2">
    <source>
        <dbReference type="SAM" id="MobiDB-lite"/>
    </source>
</evidence>
<dbReference type="Gene3D" id="3.30.1180.10">
    <property type="match status" value="1"/>
</dbReference>
<dbReference type="RefSeq" id="WP_117969293.1">
    <property type="nucleotide sequence ID" value="NZ_CATWJF010000004.1"/>
</dbReference>
<evidence type="ECO:0000313" key="5">
    <source>
        <dbReference type="Proteomes" id="UP000284779"/>
    </source>
</evidence>
<dbReference type="Gene3D" id="3.40.50.10170">
    <property type="match status" value="1"/>
</dbReference>
<reference evidence="5 6" key="1">
    <citation type="submission" date="2018-08" db="EMBL/GenBank/DDBJ databases">
        <title>A genome reference for cultivated species of the human gut microbiota.</title>
        <authorList>
            <person name="Zou Y."/>
            <person name="Xue W."/>
            <person name="Luo G."/>
        </authorList>
    </citation>
    <scope>NUCLEOTIDE SEQUENCE [LARGE SCALE GENOMIC DNA]</scope>
    <source>
        <strain evidence="4 6">AM23-22</strain>
        <strain evidence="3 5">AM44-11BH</strain>
    </source>
</reference>
<dbReference type="InterPro" id="IPR003797">
    <property type="entry name" value="DegV"/>
</dbReference>
<dbReference type="InterPro" id="IPR050270">
    <property type="entry name" value="DegV_domain_contain"/>
</dbReference>
<dbReference type="NCBIfam" id="TIGR00762">
    <property type="entry name" value="DegV"/>
    <property type="match status" value="1"/>
</dbReference>
<keyword evidence="1" id="KW-0446">Lipid-binding</keyword>
<dbReference type="PANTHER" id="PTHR33434">
    <property type="entry name" value="DEGV DOMAIN-CONTAINING PROTEIN DR_1986-RELATED"/>
    <property type="match status" value="1"/>
</dbReference>
<evidence type="ECO:0000313" key="4">
    <source>
        <dbReference type="EMBL" id="RHF89302.1"/>
    </source>
</evidence>
<dbReference type="PROSITE" id="PS51482">
    <property type="entry name" value="DEGV"/>
    <property type="match status" value="1"/>
</dbReference>
<proteinExistence type="predicted"/>
<dbReference type="AlphaFoldDB" id="A0A413RDH0"/>
<feature type="compositionally biased region" description="Basic and acidic residues" evidence="2">
    <location>
        <begin position="317"/>
        <end position="327"/>
    </location>
</feature>
<sequence length="340" mass="38421">MVKIIADSTCDLSDATLKKYDIDMLPLYIHMGENEYKDRLEVTVEDIFKWSDQYNTTPKTSAPSIEDAQNAIIPYMEKNTDIIMFAISEDMSTTANVMRLAADNLEYEDHVFVINSENLSTGIGLLVVEAAVMAKKGMEAKEIVDRIESLKPYVRASFVVDTLKYLHRGGRCSATSALVGSVFKIKPRIYVENGKMDAGKKYRGKIEKVILQYVHEMEKDLKTAKRDRVFITQSGCSTEVVKSVKDYLKNLNYFKEIIITNAGGVISSHCGPGTLGVLFIAGGTKFGPYDKQFDTNKNGIMEDDERAEEAAYIRHMVEQENIENSHEDDSDDEYERQYDN</sequence>
<keyword evidence="5" id="KW-1185">Reference proteome</keyword>
<dbReference type="Proteomes" id="UP000284779">
    <property type="component" value="Unassembled WGS sequence"/>
</dbReference>
<evidence type="ECO:0000313" key="3">
    <source>
        <dbReference type="EMBL" id="RHA20784.1"/>
    </source>
</evidence>
<dbReference type="PANTHER" id="PTHR33434:SF2">
    <property type="entry name" value="FATTY ACID-BINDING PROTEIN TM_1468"/>
    <property type="match status" value="1"/>
</dbReference>
<organism evidence="3 5">
    <name type="scientific">Eubacterium ventriosum</name>
    <dbReference type="NCBI Taxonomy" id="39496"/>
    <lineage>
        <taxon>Bacteria</taxon>
        <taxon>Bacillati</taxon>
        <taxon>Bacillota</taxon>
        <taxon>Clostridia</taxon>
        <taxon>Eubacteriales</taxon>
        <taxon>Eubacteriaceae</taxon>
        <taxon>Eubacterium</taxon>
    </lineage>
</organism>
<dbReference type="Pfam" id="PF02645">
    <property type="entry name" value="DegV"/>
    <property type="match status" value="1"/>
</dbReference>
<dbReference type="GO" id="GO:0008289">
    <property type="term" value="F:lipid binding"/>
    <property type="evidence" value="ECO:0007669"/>
    <property type="project" value="UniProtKB-KW"/>
</dbReference>
<evidence type="ECO:0000313" key="6">
    <source>
        <dbReference type="Proteomes" id="UP000286186"/>
    </source>
</evidence>
<comment type="caution">
    <text evidence="3">The sequence shown here is derived from an EMBL/GenBank/DDBJ whole genome shotgun (WGS) entry which is preliminary data.</text>
</comment>
<gene>
    <name evidence="4" type="ORF">DW652_05850</name>
    <name evidence="3" type="ORF">DW944_01035</name>
</gene>
<dbReference type="Proteomes" id="UP000286186">
    <property type="component" value="Unassembled WGS sequence"/>
</dbReference>
<feature type="region of interest" description="Disordered" evidence="2">
    <location>
        <begin position="317"/>
        <end position="340"/>
    </location>
</feature>
<dbReference type="EMBL" id="QSFD01000001">
    <property type="protein sequence ID" value="RHA20784.1"/>
    <property type="molecule type" value="Genomic_DNA"/>
</dbReference>
<dbReference type="EMBL" id="QRHR01000004">
    <property type="protein sequence ID" value="RHF89302.1"/>
    <property type="molecule type" value="Genomic_DNA"/>
</dbReference>
<dbReference type="InterPro" id="IPR043168">
    <property type="entry name" value="DegV_C"/>
</dbReference>
<protein>
    <submittedName>
        <fullName evidence="3">DegV family protein</fullName>
    </submittedName>
</protein>
<name>A0A413RDH0_9FIRM</name>